<feature type="compositionally biased region" description="Basic and acidic residues" evidence="1">
    <location>
        <begin position="64"/>
        <end position="90"/>
    </location>
</feature>
<keyword evidence="3" id="KW-1185">Reference proteome</keyword>
<proteinExistence type="predicted"/>
<protein>
    <submittedName>
        <fullName evidence="2">Uncharacterized protein</fullName>
    </submittedName>
</protein>
<comment type="caution">
    <text evidence="2">The sequence shown here is derived from an EMBL/GenBank/DDBJ whole genome shotgun (WGS) entry which is preliminary data.</text>
</comment>
<gene>
    <name evidence="2" type="ORF">PT974_04525</name>
</gene>
<feature type="compositionally biased region" description="Basic and acidic residues" evidence="1">
    <location>
        <begin position="27"/>
        <end position="37"/>
    </location>
</feature>
<dbReference type="EMBL" id="JAVFKD010000004">
    <property type="protein sequence ID" value="KAK5996098.1"/>
    <property type="molecule type" value="Genomic_DNA"/>
</dbReference>
<evidence type="ECO:0000313" key="3">
    <source>
        <dbReference type="Proteomes" id="UP001338125"/>
    </source>
</evidence>
<feature type="region of interest" description="Disordered" evidence="1">
    <location>
        <begin position="1"/>
        <end position="93"/>
    </location>
</feature>
<dbReference type="Proteomes" id="UP001338125">
    <property type="component" value="Unassembled WGS sequence"/>
</dbReference>
<name>A0ABR0SVB7_9HYPO</name>
<evidence type="ECO:0000256" key="1">
    <source>
        <dbReference type="SAM" id="MobiDB-lite"/>
    </source>
</evidence>
<reference evidence="2 3" key="1">
    <citation type="submission" date="2024-01" db="EMBL/GenBank/DDBJ databases">
        <title>Complete genome of Cladobotryum mycophilum ATHUM6906.</title>
        <authorList>
            <person name="Christinaki A.C."/>
            <person name="Myridakis A.I."/>
            <person name="Kouvelis V.N."/>
        </authorList>
    </citation>
    <scope>NUCLEOTIDE SEQUENCE [LARGE SCALE GENOMIC DNA]</scope>
    <source>
        <strain evidence="2 3">ATHUM6906</strain>
    </source>
</reference>
<accession>A0ABR0SVB7</accession>
<organism evidence="2 3">
    <name type="scientific">Cladobotryum mycophilum</name>
    <dbReference type="NCBI Taxonomy" id="491253"/>
    <lineage>
        <taxon>Eukaryota</taxon>
        <taxon>Fungi</taxon>
        <taxon>Dikarya</taxon>
        <taxon>Ascomycota</taxon>
        <taxon>Pezizomycotina</taxon>
        <taxon>Sordariomycetes</taxon>
        <taxon>Hypocreomycetidae</taxon>
        <taxon>Hypocreales</taxon>
        <taxon>Hypocreaceae</taxon>
        <taxon>Cladobotryum</taxon>
    </lineage>
</organism>
<sequence length="187" mass="21329">MSVFNQTTKALGDGSFTSLSTTTQSKYGHEQPLEHQIEWGPSPKADGDDDGSVLSMPRFFEPCMKPRCDKESQQSDGMQSRREREQEASHQYDQFTHQISTERKRVENWINPPYIYTGIFDSLPGDESNEEEVITFPITSAAEILSLFSSRLEPNQYTPLSQSFMMDDYRPGLARDLCPKAIPYDDL</sequence>
<evidence type="ECO:0000313" key="2">
    <source>
        <dbReference type="EMBL" id="KAK5996098.1"/>
    </source>
</evidence>
<feature type="compositionally biased region" description="Polar residues" evidence="1">
    <location>
        <begin position="1"/>
        <end position="26"/>
    </location>
</feature>